<reference evidence="5" key="1">
    <citation type="journal article" date="2008" name="J. Bacteriol.">
        <title>Genome sequence of the fish pathogen Renibacterium salmoninarum suggests reductive evolution away from an environmental Arthrobacter ancestor.</title>
        <authorList>
            <person name="Wiens G.D."/>
            <person name="Rockey D.D."/>
            <person name="Wu Z."/>
            <person name="Chang J."/>
            <person name="Levy R."/>
            <person name="Crane S."/>
            <person name="Chen D.S."/>
            <person name="Capri G.R."/>
            <person name="Burnett J.R."/>
            <person name="Sudheesh P.S."/>
            <person name="Schipma M.J."/>
            <person name="Burd H."/>
            <person name="Bhattacharyya A."/>
            <person name="Rhodes L.D."/>
            <person name="Kaul R."/>
            <person name="Strom M.S."/>
        </authorList>
    </citation>
    <scope>NUCLEOTIDE SEQUENCE [LARGE SCALE GENOMIC DNA]</scope>
    <source>
        <strain evidence="5">ATCC 33209 / DSM 20767 / JCM 11484 / NBRC 15589 / NCIMB 2235</strain>
    </source>
</reference>
<feature type="DNA-binding region" description="H-T-H motif" evidence="2">
    <location>
        <begin position="35"/>
        <end position="54"/>
    </location>
</feature>
<dbReference type="GO" id="GO:0003700">
    <property type="term" value="F:DNA-binding transcription factor activity"/>
    <property type="evidence" value="ECO:0007669"/>
    <property type="project" value="TreeGrafter"/>
</dbReference>
<dbReference type="SUPFAM" id="SSF48498">
    <property type="entry name" value="Tetracyclin repressor-like, C-terminal domain"/>
    <property type="match status" value="1"/>
</dbReference>
<dbReference type="InterPro" id="IPR036271">
    <property type="entry name" value="Tet_transcr_reg_TetR-rel_C_sf"/>
</dbReference>
<dbReference type="Gene3D" id="1.10.357.10">
    <property type="entry name" value="Tetracycline Repressor, domain 2"/>
    <property type="match status" value="1"/>
</dbReference>
<evidence type="ECO:0000313" key="5">
    <source>
        <dbReference type="Proteomes" id="UP000002007"/>
    </source>
</evidence>
<evidence type="ECO:0000313" key="4">
    <source>
        <dbReference type="EMBL" id="ABY24264.1"/>
    </source>
</evidence>
<feature type="domain" description="HTH tetR-type" evidence="3">
    <location>
        <begin position="12"/>
        <end position="72"/>
    </location>
</feature>
<proteinExistence type="predicted"/>
<dbReference type="Pfam" id="PF00440">
    <property type="entry name" value="TetR_N"/>
    <property type="match status" value="1"/>
</dbReference>
<name>A9WRI2_RENSM</name>
<dbReference type="InterPro" id="IPR001647">
    <property type="entry name" value="HTH_TetR"/>
</dbReference>
<dbReference type="HOGENOM" id="CLU_069356_15_11_11"/>
<dbReference type="GO" id="GO:0000976">
    <property type="term" value="F:transcription cis-regulatory region binding"/>
    <property type="evidence" value="ECO:0007669"/>
    <property type="project" value="TreeGrafter"/>
</dbReference>
<keyword evidence="1 2" id="KW-0238">DNA-binding</keyword>
<dbReference type="PANTHER" id="PTHR30055">
    <property type="entry name" value="HTH-TYPE TRANSCRIPTIONAL REGULATOR RUTR"/>
    <property type="match status" value="1"/>
</dbReference>
<dbReference type="STRING" id="288705.RSal33209_2538"/>
<keyword evidence="5" id="KW-1185">Reference proteome</keyword>
<dbReference type="PROSITE" id="PS50977">
    <property type="entry name" value="HTH_TETR_2"/>
    <property type="match status" value="1"/>
</dbReference>
<protein>
    <submittedName>
        <fullName evidence="4">Transcriptional regulator, TetR family</fullName>
    </submittedName>
</protein>
<evidence type="ECO:0000259" key="3">
    <source>
        <dbReference type="PROSITE" id="PS50977"/>
    </source>
</evidence>
<organism evidence="4 5">
    <name type="scientific">Renibacterium salmoninarum (strain ATCC 33209 / DSM 20767 / JCM 11484 / NBRC 15589 / NCIMB 2235)</name>
    <dbReference type="NCBI Taxonomy" id="288705"/>
    <lineage>
        <taxon>Bacteria</taxon>
        <taxon>Bacillati</taxon>
        <taxon>Actinomycetota</taxon>
        <taxon>Actinomycetes</taxon>
        <taxon>Micrococcales</taxon>
        <taxon>Micrococcaceae</taxon>
        <taxon>Renibacterium</taxon>
    </lineage>
</organism>
<dbReference type="EMBL" id="CP000910">
    <property type="protein sequence ID" value="ABY24264.1"/>
    <property type="molecule type" value="Genomic_DNA"/>
</dbReference>
<dbReference type="Proteomes" id="UP000002007">
    <property type="component" value="Chromosome"/>
</dbReference>
<evidence type="ECO:0000256" key="2">
    <source>
        <dbReference type="PROSITE-ProRule" id="PRU00335"/>
    </source>
</evidence>
<dbReference type="RefSeq" id="WP_012245924.1">
    <property type="nucleotide sequence ID" value="NC_010168.1"/>
</dbReference>
<dbReference type="PRINTS" id="PR00455">
    <property type="entry name" value="HTHTETR"/>
</dbReference>
<dbReference type="eggNOG" id="COG1309">
    <property type="taxonomic scope" value="Bacteria"/>
</dbReference>
<dbReference type="InterPro" id="IPR009057">
    <property type="entry name" value="Homeodomain-like_sf"/>
</dbReference>
<dbReference type="InterPro" id="IPR050109">
    <property type="entry name" value="HTH-type_TetR-like_transc_reg"/>
</dbReference>
<dbReference type="KEGG" id="rsa:RSal33209_2538"/>
<dbReference type="AlphaFoldDB" id="A9WRI2"/>
<gene>
    <name evidence="4" type="ordered locus">RSal33209_2538</name>
</gene>
<dbReference type="SUPFAM" id="SSF46689">
    <property type="entry name" value="Homeodomain-like"/>
    <property type="match status" value="1"/>
</dbReference>
<sequence>MIGTEKIPRRRSETRKRLLEAAGKILLEHGIQRASIEEICERAGYTRGAFYSNFSSVDDLFFALYDYNVGIYLERLEEALTQPATPTDVREIVSSVLSLLPLGNTWQLLNAEFAAQAMRNPAAAQALAEHRGRLRERLEPMWLAAIKRTGRRPTVPLTTLVRIVMAVYDGAMTHSRFPESPALEPSDLIPLALQCVFEALTQEEI</sequence>
<evidence type="ECO:0000256" key="1">
    <source>
        <dbReference type="ARBA" id="ARBA00023125"/>
    </source>
</evidence>
<dbReference type="PANTHER" id="PTHR30055:SF241">
    <property type="entry name" value="TRANSCRIPTIONAL REGULATORY PROTEIN"/>
    <property type="match status" value="1"/>
</dbReference>
<accession>A9WRI2</accession>